<dbReference type="Proteomes" id="UP000183974">
    <property type="component" value="Unassembled WGS sequence"/>
</dbReference>
<dbReference type="EMBL" id="FRBR01000008">
    <property type="protein sequence ID" value="SHM00980.1"/>
    <property type="molecule type" value="Genomic_DNA"/>
</dbReference>
<dbReference type="InterPro" id="IPR006913">
    <property type="entry name" value="CENP-V/GFA"/>
</dbReference>
<name>A0A1M7FAE4_9RHOB</name>
<evidence type="ECO:0000256" key="2">
    <source>
        <dbReference type="ARBA" id="ARBA00022723"/>
    </source>
</evidence>
<gene>
    <name evidence="6" type="ORF">SAMN05444398_108149</name>
</gene>
<keyword evidence="4" id="KW-0456">Lyase</keyword>
<reference evidence="6 7" key="1">
    <citation type="submission" date="2016-11" db="EMBL/GenBank/DDBJ databases">
        <authorList>
            <person name="Jaros S."/>
            <person name="Januszkiewicz K."/>
            <person name="Wedrychowicz H."/>
        </authorList>
    </citation>
    <scope>NUCLEOTIDE SEQUENCE [LARGE SCALE GENOMIC DNA]</scope>
    <source>
        <strain evidence="6 7">DSM 29589</strain>
    </source>
</reference>
<keyword evidence="2" id="KW-0479">Metal-binding</keyword>
<dbReference type="SUPFAM" id="SSF51316">
    <property type="entry name" value="Mss4-like"/>
    <property type="match status" value="1"/>
</dbReference>
<dbReference type="Pfam" id="PF04828">
    <property type="entry name" value="GFA"/>
    <property type="match status" value="1"/>
</dbReference>
<dbReference type="GO" id="GO:0016846">
    <property type="term" value="F:carbon-sulfur lyase activity"/>
    <property type="evidence" value="ECO:0007669"/>
    <property type="project" value="InterPro"/>
</dbReference>
<proteinExistence type="inferred from homology"/>
<organism evidence="6 7">
    <name type="scientific">Roseovarius pacificus</name>
    <dbReference type="NCBI Taxonomy" id="337701"/>
    <lineage>
        <taxon>Bacteria</taxon>
        <taxon>Pseudomonadati</taxon>
        <taxon>Pseudomonadota</taxon>
        <taxon>Alphaproteobacteria</taxon>
        <taxon>Rhodobacterales</taxon>
        <taxon>Roseobacteraceae</taxon>
        <taxon>Roseovarius</taxon>
    </lineage>
</organism>
<accession>A0A1M7FAE4</accession>
<dbReference type="GO" id="GO:0046872">
    <property type="term" value="F:metal ion binding"/>
    <property type="evidence" value="ECO:0007669"/>
    <property type="project" value="UniProtKB-KW"/>
</dbReference>
<dbReference type="PANTHER" id="PTHR33337">
    <property type="entry name" value="GFA DOMAIN-CONTAINING PROTEIN"/>
    <property type="match status" value="1"/>
</dbReference>
<protein>
    <submittedName>
        <fullName evidence="6">Uncharacterized conserved protein</fullName>
    </submittedName>
</protein>
<feature type="domain" description="CENP-V/GFA" evidence="5">
    <location>
        <begin position="3"/>
        <end position="121"/>
    </location>
</feature>
<dbReference type="Gene3D" id="3.90.1590.10">
    <property type="entry name" value="glutathione-dependent formaldehyde- activating enzyme (gfa)"/>
    <property type="match status" value="1"/>
</dbReference>
<dbReference type="PANTHER" id="PTHR33337:SF40">
    <property type="entry name" value="CENP-V_GFA DOMAIN-CONTAINING PROTEIN-RELATED"/>
    <property type="match status" value="1"/>
</dbReference>
<evidence type="ECO:0000256" key="4">
    <source>
        <dbReference type="ARBA" id="ARBA00023239"/>
    </source>
</evidence>
<evidence type="ECO:0000256" key="3">
    <source>
        <dbReference type="ARBA" id="ARBA00022833"/>
    </source>
</evidence>
<evidence type="ECO:0000313" key="7">
    <source>
        <dbReference type="Proteomes" id="UP000183974"/>
    </source>
</evidence>
<keyword evidence="3" id="KW-0862">Zinc</keyword>
<comment type="similarity">
    <text evidence="1">Belongs to the Gfa family.</text>
</comment>
<dbReference type="OrthoDB" id="9807246at2"/>
<evidence type="ECO:0000313" key="6">
    <source>
        <dbReference type="EMBL" id="SHM00980.1"/>
    </source>
</evidence>
<keyword evidence="7" id="KW-1185">Reference proteome</keyword>
<evidence type="ECO:0000256" key="1">
    <source>
        <dbReference type="ARBA" id="ARBA00005495"/>
    </source>
</evidence>
<sequence length="142" mass="15151">MTRTGSCLCGAVRFEIATPPETVGACHCTMCRKWSGGIFLGLEVGADAVTFNGAEEPKTYASSDWAERGFCATCGSSLFYRITAPGPHQGQYAFGLGTLDDVDGITLTSEIFIDEKPDGYSFADDTTKMTGTELFALYAPSE</sequence>
<dbReference type="PROSITE" id="PS51891">
    <property type="entry name" value="CENP_V_GFA"/>
    <property type="match status" value="1"/>
</dbReference>
<dbReference type="InterPro" id="IPR011057">
    <property type="entry name" value="Mss4-like_sf"/>
</dbReference>
<dbReference type="STRING" id="337701.SAMN05444398_108149"/>
<evidence type="ECO:0000259" key="5">
    <source>
        <dbReference type="PROSITE" id="PS51891"/>
    </source>
</evidence>
<dbReference type="RefSeq" id="WP_073035472.1">
    <property type="nucleotide sequence ID" value="NZ_BMLR01000009.1"/>
</dbReference>
<dbReference type="AlphaFoldDB" id="A0A1M7FAE4"/>